<dbReference type="EC" id="5.6.2.4" evidence="12"/>
<dbReference type="Gene3D" id="3.90.320.10">
    <property type="match status" value="1"/>
</dbReference>
<dbReference type="InterPro" id="IPR000212">
    <property type="entry name" value="DNA_helicase_UvrD/REP"/>
</dbReference>
<dbReference type="PROSITE" id="PS51217">
    <property type="entry name" value="UVRD_HELICASE_CTER"/>
    <property type="match status" value="1"/>
</dbReference>
<dbReference type="PANTHER" id="PTHR11070:SF55">
    <property type="entry name" value="DNA 3'-5' HELICASE"/>
    <property type="match status" value="1"/>
</dbReference>
<evidence type="ECO:0000259" key="15">
    <source>
        <dbReference type="PROSITE" id="PS51198"/>
    </source>
</evidence>
<dbReference type="PROSITE" id="PS51198">
    <property type="entry name" value="UVRD_HELICASE_ATP_BIND"/>
    <property type="match status" value="1"/>
</dbReference>
<keyword evidence="4 14" id="KW-0378">Hydrolase</keyword>
<feature type="domain" description="UvrD-like helicase C-terminal" evidence="16">
    <location>
        <begin position="361"/>
        <end position="686"/>
    </location>
</feature>
<dbReference type="CDD" id="cd17932">
    <property type="entry name" value="DEXQc_UvrD"/>
    <property type="match status" value="1"/>
</dbReference>
<dbReference type="Gene3D" id="1.10.486.10">
    <property type="entry name" value="PCRA, domain 4"/>
    <property type="match status" value="1"/>
</dbReference>
<comment type="catalytic activity">
    <reaction evidence="13">
        <text>ATP + H2O = ADP + phosphate + H(+)</text>
        <dbReference type="Rhea" id="RHEA:13065"/>
        <dbReference type="ChEBI" id="CHEBI:15377"/>
        <dbReference type="ChEBI" id="CHEBI:15378"/>
        <dbReference type="ChEBI" id="CHEBI:30616"/>
        <dbReference type="ChEBI" id="CHEBI:43474"/>
        <dbReference type="ChEBI" id="CHEBI:456216"/>
        <dbReference type="EC" id="5.6.2.4"/>
    </reaction>
</comment>
<dbReference type="Gene3D" id="3.40.50.300">
    <property type="entry name" value="P-loop containing nucleotide triphosphate hydrolases"/>
    <property type="match status" value="4"/>
</dbReference>
<keyword evidence="2 14" id="KW-0547">Nucleotide-binding</keyword>
<accession>A0A3G6IZF5</accession>
<keyword evidence="9" id="KW-0234">DNA repair</keyword>
<keyword evidence="10" id="KW-0413">Isomerase</keyword>
<keyword evidence="7 14" id="KW-0067">ATP-binding</keyword>
<feature type="domain" description="UvrD-like helicase ATP-binding" evidence="15">
    <location>
        <begin position="15"/>
        <end position="360"/>
    </location>
</feature>
<evidence type="ECO:0000256" key="3">
    <source>
        <dbReference type="ARBA" id="ARBA00022763"/>
    </source>
</evidence>
<gene>
    <name evidence="17" type="primary">pcrA</name>
    <name evidence="17" type="ORF">CGERO_02845</name>
</gene>
<dbReference type="InterPro" id="IPR038726">
    <property type="entry name" value="PDDEXK_AddAB-type"/>
</dbReference>
<dbReference type="InterPro" id="IPR014016">
    <property type="entry name" value="UvrD-like_ATP-bd"/>
</dbReference>
<dbReference type="Pfam" id="PF00580">
    <property type="entry name" value="UvrD-helicase"/>
    <property type="match status" value="1"/>
</dbReference>
<dbReference type="InterPro" id="IPR027417">
    <property type="entry name" value="P-loop_NTPase"/>
</dbReference>
<dbReference type="SUPFAM" id="SSF52540">
    <property type="entry name" value="P-loop containing nucleoside triphosphate hydrolases"/>
    <property type="match status" value="1"/>
</dbReference>
<evidence type="ECO:0000256" key="4">
    <source>
        <dbReference type="ARBA" id="ARBA00022801"/>
    </source>
</evidence>
<dbReference type="AlphaFoldDB" id="A0A3G6IZF5"/>
<evidence type="ECO:0000256" key="1">
    <source>
        <dbReference type="ARBA" id="ARBA00022722"/>
    </source>
</evidence>
<dbReference type="SUPFAM" id="SSF52980">
    <property type="entry name" value="Restriction endonuclease-like"/>
    <property type="match status" value="1"/>
</dbReference>
<keyword evidence="3" id="KW-0227">DNA damage</keyword>
<evidence type="ECO:0000256" key="8">
    <source>
        <dbReference type="ARBA" id="ARBA00023125"/>
    </source>
</evidence>
<dbReference type="Pfam" id="PF13361">
    <property type="entry name" value="UvrD_C"/>
    <property type="match status" value="1"/>
</dbReference>
<evidence type="ECO:0000256" key="14">
    <source>
        <dbReference type="PROSITE-ProRule" id="PRU00560"/>
    </source>
</evidence>
<evidence type="ECO:0000256" key="9">
    <source>
        <dbReference type="ARBA" id="ARBA00023204"/>
    </source>
</evidence>
<dbReference type="GO" id="GO:0000725">
    <property type="term" value="P:recombinational repair"/>
    <property type="evidence" value="ECO:0007669"/>
    <property type="project" value="TreeGrafter"/>
</dbReference>
<evidence type="ECO:0000256" key="6">
    <source>
        <dbReference type="ARBA" id="ARBA00022839"/>
    </source>
</evidence>
<evidence type="ECO:0000313" key="17">
    <source>
        <dbReference type="EMBL" id="AZA10893.1"/>
    </source>
</evidence>
<comment type="catalytic activity">
    <reaction evidence="11">
        <text>Couples ATP hydrolysis with the unwinding of duplex DNA by translocating in the 3'-5' direction.</text>
        <dbReference type="EC" id="5.6.2.4"/>
    </reaction>
</comment>
<evidence type="ECO:0000259" key="16">
    <source>
        <dbReference type="PROSITE" id="PS51217"/>
    </source>
</evidence>
<evidence type="ECO:0000256" key="11">
    <source>
        <dbReference type="ARBA" id="ARBA00034617"/>
    </source>
</evidence>
<dbReference type="GO" id="GO:0005524">
    <property type="term" value="F:ATP binding"/>
    <property type="evidence" value="ECO:0007669"/>
    <property type="project" value="UniProtKB-UniRule"/>
</dbReference>
<evidence type="ECO:0000313" key="18">
    <source>
        <dbReference type="Proteomes" id="UP000271587"/>
    </source>
</evidence>
<feature type="binding site" evidence="14">
    <location>
        <begin position="36"/>
        <end position="43"/>
    </location>
    <ligand>
        <name>ATP</name>
        <dbReference type="ChEBI" id="CHEBI:30616"/>
    </ligand>
</feature>
<evidence type="ECO:0000256" key="12">
    <source>
        <dbReference type="ARBA" id="ARBA00034808"/>
    </source>
</evidence>
<proteinExistence type="predicted"/>
<evidence type="ECO:0000256" key="10">
    <source>
        <dbReference type="ARBA" id="ARBA00023235"/>
    </source>
</evidence>
<sequence length="1077" mass="118708">MIDPTTLSALLGQKFPPTAQQAAVIGAPLESSLVVAGAGAGKTETMAARVVWLVANGLVRPERVLGLTFTNKAAQQLGQRISTRLGALKASAQLDDIDALVPKTEPLRRMLEVIAPTCATYDSFAGSIVREFGLLMPVEPSARIIQNTELFMIADRVLQDYRGQIDTTLQPATIASHLVELSAEMESNLVDAQAIEAETHALLLEADSVPGGREKLNNDTKKILAKQELRLQLLPVVEAFRRHLREERLMTFNQQMATAATLAKEHPQVGATLRSRFDVVLLDEYQDTSYAQRVLLSSLFSQCAVTAVGDPMQSIYGWRGGTASNLEAFPDDFPNVRKSDDETAMVPARKFELTQSFRNPPAVLRLANEVATEILGSPNRSDRLVQPLEPLPDQEAGEVTIGAFKATEEEVEAVADNLARKYQSRGNEPFTAAVLMRKQSQFAAMEHALQERGVPVEVVGLSGLLTVAEVADMLAIATMLIHPEDNEASLRILCGPAVGLGAADLRALAQRASELSATPTQNPLDIEAISDPLEKLRTTISQVQQPDMERTAGLCDAVADLGEPQHLGMSAEAEARLRDLASKLRYLRSNAVQQSLPDLFSAIEGVFQIRTEVLQRKDAEGHNVGTAHLDRFAEVVEEFSRIRGASLGAFLRYTQLAIANDKGLEPGSIEVHSDRVQILTVHKAKGLEWQHVAVMHCDQETYKAKADAWLTQVQRIPSALLGDADTGGNSAFGSPVLEELDTETAARFAKSLKAHGEAFKAKNAAEAIRLFYVALTRAERSLSVSSSKHPPFASFVALKELVPEDAVLNWDIPEKRDQQDPQPEQAFFPHIEEPRGADLVMAAIEQLPELRADGDLFDTWEQDVTAIIEEHEALSNPAIEVTLPRELTATDLVALRQNPERFARRKRRPVPFKPNAYAKRGTAFHEWIEKQFGAVAFLDADELPGFEEFAEENLEELKQHFMDSEWYQRTPIAVEQGFELALGKHMLRGRIDAVFEQEDGFMVVDWKTGQPPTPAEMPAVEMQLAVYRLAWAKLRGVPVEKVQAAFYYVVAHRLVQPTDLPDEQALRKLLDGQNATR</sequence>
<dbReference type="InterPro" id="IPR011335">
    <property type="entry name" value="Restrct_endonuc-II-like"/>
</dbReference>
<evidence type="ECO:0000256" key="13">
    <source>
        <dbReference type="ARBA" id="ARBA00048988"/>
    </source>
</evidence>
<evidence type="ECO:0000256" key="7">
    <source>
        <dbReference type="ARBA" id="ARBA00022840"/>
    </source>
</evidence>
<dbReference type="InterPro" id="IPR011604">
    <property type="entry name" value="PDDEXK-like_dom_sf"/>
</dbReference>
<keyword evidence="18" id="KW-1185">Reference proteome</keyword>
<dbReference type="EMBL" id="CP033897">
    <property type="protein sequence ID" value="AZA10893.1"/>
    <property type="molecule type" value="Genomic_DNA"/>
</dbReference>
<dbReference type="GO" id="GO:0033202">
    <property type="term" value="C:DNA helicase complex"/>
    <property type="evidence" value="ECO:0007669"/>
    <property type="project" value="TreeGrafter"/>
</dbReference>
<reference evidence="17 18" key="1">
    <citation type="submission" date="2018-11" db="EMBL/GenBank/DDBJ databases">
        <authorList>
            <person name="Kleinhagauer T."/>
            <person name="Glaeser S.P."/>
            <person name="Spergser J."/>
            <person name="Ruckert C."/>
            <person name="Kaempfer P."/>
            <person name="Busse H.-J."/>
        </authorList>
    </citation>
    <scope>NUCLEOTIDE SEQUENCE [LARGE SCALE GENOMIC DNA]</scope>
    <source>
        <strain evidence="17 18">W8</strain>
    </source>
</reference>
<dbReference type="GO" id="GO:0004527">
    <property type="term" value="F:exonuclease activity"/>
    <property type="evidence" value="ECO:0007669"/>
    <property type="project" value="UniProtKB-KW"/>
</dbReference>
<organism evidence="17 18">
    <name type="scientific">Corynebacterium gerontici</name>
    <dbReference type="NCBI Taxonomy" id="2079234"/>
    <lineage>
        <taxon>Bacteria</taxon>
        <taxon>Bacillati</taxon>
        <taxon>Actinomycetota</taxon>
        <taxon>Actinomycetes</taxon>
        <taxon>Mycobacteriales</taxon>
        <taxon>Corynebacteriaceae</taxon>
        <taxon>Corynebacterium</taxon>
    </lineage>
</organism>
<dbReference type="GO" id="GO:0043138">
    <property type="term" value="F:3'-5' DNA helicase activity"/>
    <property type="evidence" value="ECO:0007669"/>
    <property type="project" value="UniProtKB-EC"/>
</dbReference>
<protein>
    <recommendedName>
        <fullName evidence="12">DNA 3'-5' helicase</fullName>
        <ecNumber evidence="12">5.6.2.4</ecNumber>
    </recommendedName>
</protein>
<dbReference type="GO" id="GO:0003677">
    <property type="term" value="F:DNA binding"/>
    <property type="evidence" value="ECO:0007669"/>
    <property type="project" value="UniProtKB-KW"/>
</dbReference>
<dbReference type="Pfam" id="PF12705">
    <property type="entry name" value="PDDEXK_1"/>
    <property type="match status" value="1"/>
</dbReference>
<dbReference type="RefSeq" id="WP_123933375.1">
    <property type="nucleotide sequence ID" value="NZ_CP033897.1"/>
</dbReference>
<dbReference type="KEGG" id="cgk:CGERO_02845"/>
<keyword evidence="8" id="KW-0238">DNA-binding</keyword>
<dbReference type="GO" id="GO:0005829">
    <property type="term" value="C:cytosol"/>
    <property type="evidence" value="ECO:0007669"/>
    <property type="project" value="TreeGrafter"/>
</dbReference>
<keyword evidence="1" id="KW-0540">Nuclease</keyword>
<dbReference type="InterPro" id="IPR014017">
    <property type="entry name" value="DNA_helicase_UvrD-like_C"/>
</dbReference>
<dbReference type="GO" id="GO:0016887">
    <property type="term" value="F:ATP hydrolysis activity"/>
    <property type="evidence" value="ECO:0007669"/>
    <property type="project" value="RHEA"/>
</dbReference>
<evidence type="ECO:0000256" key="5">
    <source>
        <dbReference type="ARBA" id="ARBA00022806"/>
    </source>
</evidence>
<dbReference type="Proteomes" id="UP000271587">
    <property type="component" value="Chromosome"/>
</dbReference>
<keyword evidence="5 14" id="KW-0347">Helicase</keyword>
<evidence type="ECO:0000256" key="2">
    <source>
        <dbReference type="ARBA" id="ARBA00022741"/>
    </source>
</evidence>
<keyword evidence="6" id="KW-0269">Exonuclease</keyword>
<dbReference type="OrthoDB" id="4812256at2"/>
<name>A0A3G6IZF5_9CORY</name>
<dbReference type="PANTHER" id="PTHR11070">
    <property type="entry name" value="UVRD / RECB / PCRA DNA HELICASE FAMILY MEMBER"/>
    <property type="match status" value="1"/>
</dbReference>